<dbReference type="SUPFAM" id="SSF49695">
    <property type="entry name" value="gamma-Crystallin-like"/>
    <property type="match status" value="1"/>
</dbReference>
<dbReference type="SMART" id="SM00247">
    <property type="entry name" value="XTALbg"/>
    <property type="match status" value="1"/>
</dbReference>
<evidence type="ECO:0000259" key="3">
    <source>
        <dbReference type="PROSITE" id="PS50915"/>
    </source>
</evidence>
<dbReference type="InterPro" id="IPR011024">
    <property type="entry name" value="G_crystallin-like"/>
</dbReference>
<comment type="similarity">
    <text evidence="1">Belongs to the beta/gamma-crystallin family.</text>
</comment>
<name>A0A401Z1D9_9ACTN</name>
<dbReference type="PROSITE" id="PS50915">
    <property type="entry name" value="CRYSTALLIN_BETA_GAMMA"/>
    <property type="match status" value="1"/>
</dbReference>
<evidence type="ECO:0000313" key="4">
    <source>
        <dbReference type="EMBL" id="GCE00674.1"/>
    </source>
</evidence>
<feature type="domain" description="Beta/gamma crystallin 'Greek key'" evidence="3">
    <location>
        <begin position="27"/>
        <end position="68"/>
    </location>
</feature>
<organism evidence="4 5">
    <name type="scientific">Embleya hyalina</name>
    <dbReference type="NCBI Taxonomy" id="516124"/>
    <lineage>
        <taxon>Bacteria</taxon>
        <taxon>Bacillati</taxon>
        <taxon>Actinomycetota</taxon>
        <taxon>Actinomycetes</taxon>
        <taxon>Kitasatosporales</taxon>
        <taxon>Streptomycetaceae</taxon>
        <taxon>Embleya</taxon>
    </lineage>
</organism>
<dbReference type="EMBL" id="BIFH01000041">
    <property type="protein sequence ID" value="GCE00674.1"/>
    <property type="molecule type" value="Genomic_DNA"/>
</dbReference>
<keyword evidence="5" id="KW-1185">Reference proteome</keyword>
<sequence length="147" mass="16034">MLAGTGRVPSALPMSITPTEEYSVADRNVTVHTERGYRGRSQTLKPGAYDASELKEGEDTISSVRVPDGWTVCLYEDPNFTGRSKLLTSSTDYVGDDFNNVTSSLIVADPAATEDIDVDAKSLMRLTQGFPPKYEQVMVLSFTMVGE</sequence>
<dbReference type="Pfam" id="PF03995">
    <property type="entry name" value="Inhibitor_I36"/>
    <property type="match status" value="1"/>
</dbReference>
<keyword evidence="2" id="KW-0677">Repeat</keyword>
<dbReference type="InterPro" id="IPR001064">
    <property type="entry name" value="Beta/gamma_crystallin"/>
</dbReference>
<proteinExistence type="inferred from homology"/>
<evidence type="ECO:0000256" key="2">
    <source>
        <dbReference type="ARBA" id="ARBA00022737"/>
    </source>
</evidence>
<accession>A0A401Z1D9</accession>
<evidence type="ECO:0000313" key="5">
    <source>
        <dbReference type="Proteomes" id="UP000286931"/>
    </source>
</evidence>
<protein>
    <submittedName>
        <fullName evidence="4">Development-specific protein S</fullName>
    </submittedName>
</protein>
<dbReference type="Proteomes" id="UP000286931">
    <property type="component" value="Unassembled WGS sequence"/>
</dbReference>
<reference evidence="4 5" key="1">
    <citation type="submission" date="2018-12" db="EMBL/GenBank/DDBJ databases">
        <title>Draft genome sequence of Embleya hyalina NBRC 13850T.</title>
        <authorList>
            <person name="Komaki H."/>
            <person name="Hosoyama A."/>
            <person name="Kimura A."/>
            <person name="Ichikawa N."/>
            <person name="Tamura T."/>
        </authorList>
    </citation>
    <scope>NUCLEOTIDE SEQUENCE [LARGE SCALE GENOMIC DNA]</scope>
    <source>
        <strain evidence="4 5">NBRC 13850</strain>
    </source>
</reference>
<gene>
    <name evidence="4" type="primary">tps</name>
    <name evidence="4" type="ORF">EHYA_08400</name>
</gene>
<comment type="caution">
    <text evidence="4">The sequence shown here is derived from an EMBL/GenBank/DDBJ whole genome shotgun (WGS) entry which is preliminary data.</text>
</comment>
<evidence type="ECO:0000256" key="1">
    <source>
        <dbReference type="ARBA" id="ARBA00009646"/>
    </source>
</evidence>
<dbReference type="Gene3D" id="2.60.20.10">
    <property type="entry name" value="Crystallins"/>
    <property type="match status" value="1"/>
</dbReference>
<dbReference type="AlphaFoldDB" id="A0A401Z1D9"/>